<feature type="region of interest" description="Disordered" evidence="6">
    <location>
        <begin position="1"/>
        <end position="27"/>
    </location>
</feature>
<feature type="compositionally biased region" description="Polar residues" evidence="6">
    <location>
        <begin position="80"/>
        <end position="96"/>
    </location>
</feature>
<dbReference type="SMART" id="SM00355">
    <property type="entry name" value="ZnF_C2H2"/>
    <property type="match status" value="2"/>
</dbReference>
<name>A0A2U9R5M0_PICKU</name>
<feature type="region of interest" description="Disordered" evidence="6">
    <location>
        <begin position="58"/>
        <end position="98"/>
    </location>
</feature>
<evidence type="ECO:0000256" key="4">
    <source>
        <dbReference type="ARBA" id="ARBA00022833"/>
    </source>
</evidence>
<proteinExistence type="predicted"/>
<feature type="compositionally biased region" description="Polar residues" evidence="6">
    <location>
        <begin position="604"/>
        <end position="625"/>
    </location>
</feature>
<dbReference type="GO" id="GO:0043565">
    <property type="term" value="F:sequence-specific DNA binding"/>
    <property type="evidence" value="ECO:0007669"/>
    <property type="project" value="TreeGrafter"/>
</dbReference>
<feature type="compositionally biased region" description="Low complexity" evidence="6">
    <location>
        <begin position="562"/>
        <end position="573"/>
    </location>
</feature>
<gene>
    <name evidence="8" type="ORF">C5L36_0C06050</name>
</gene>
<dbReference type="GO" id="GO:0008270">
    <property type="term" value="F:zinc ion binding"/>
    <property type="evidence" value="ECO:0007669"/>
    <property type="project" value="UniProtKB-KW"/>
</dbReference>
<feature type="compositionally biased region" description="Polar residues" evidence="6">
    <location>
        <begin position="633"/>
        <end position="659"/>
    </location>
</feature>
<protein>
    <recommendedName>
        <fullName evidence="7">C2H2-type domain-containing protein</fullName>
    </recommendedName>
</protein>
<dbReference type="PROSITE" id="PS50157">
    <property type="entry name" value="ZINC_FINGER_C2H2_2"/>
    <property type="match status" value="2"/>
</dbReference>
<dbReference type="RefSeq" id="XP_029322157.1">
    <property type="nucleotide sequence ID" value="XM_029466297.1"/>
</dbReference>
<dbReference type="STRING" id="4909.A0A2U9R5M0"/>
<keyword evidence="3 5" id="KW-0863">Zinc-finger</keyword>
<feature type="region of interest" description="Disordered" evidence="6">
    <location>
        <begin position="531"/>
        <end position="670"/>
    </location>
</feature>
<dbReference type="SUPFAM" id="SSF57667">
    <property type="entry name" value="beta-beta-alpha zinc fingers"/>
    <property type="match status" value="1"/>
</dbReference>
<dbReference type="PANTHER" id="PTHR24408:SF58">
    <property type="entry name" value="TRANSCRIPTION FACTOR (TFIIIA), PUTATIVE (AFU_ORTHOLOGUE AFUA_1G05150)-RELATED"/>
    <property type="match status" value="1"/>
</dbReference>
<dbReference type="Proteomes" id="UP000249293">
    <property type="component" value="Chromosome 3"/>
</dbReference>
<accession>A0A2U9R5M0</accession>
<dbReference type="Gene3D" id="3.30.160.60">
    <property type="entry name" value="Classic Zinc Finger"/>
    <property type="match status" value="2"/>
</dbReference>
<feature type="compositionally biased region" description="Low complexity" evidence="6">
    <location>
        <begin position="66"/>
        <end position="79"/>
    </location>
</feature>
<keyword evidence="1" id="KW-0479">Metal-binding</keyword>
<dbReference type="GeneID" id="40384475"/>
<evidence type="ECO:0000313" key="8">
    <source>
        <dbReference type="EMBL" id="AWU76680.1"/>
    </source>
</evidence>
<evidence type="ECO:0000256" key="3">
    <source>
        <dbReference type="ARBA" id="ARBA00022771"/>
    </source>
</evidence>
<dbReference type="PROSITE" id="PS00028">
    <property type="entry name" value="ZINC_FINGER_C2H2_1"/>
    <property type="match status" value="2"/>
</dbReference>
<sequence length="758" mass="83783">MMSSSPPHHSQDFANNQGSSNDDNIYLMSSPAFPDLNFQLQNLDTYIDSDSAGKNYTTAGNGIDPNNSSNYNTTATNNAHGSYSDSSFNDNGMNQSNDRELINDVPTVTSSQLGSSDENTLGETQIQPQNLNHQYQPADCQPNEKGDEDSDAELTELVPVSLNTNSGLQYPSTSLQHINPTLTESKTSSSIDSHFTSSKSTTSISSNLFQTPSKPLQNLTSFASSNNIPSLQSPVRNAYPIRSSTINPYTHRRSLSKVGLENSPLSYQTSSLLSPKVKKKSHRKNISISSTSALTHLETDLQLQSSNIQSFHASPTDLPLRTPESLVNHGYYIPEHEDYADKVNTTEGNQYEDTTLQDNFDTRYLDDNNVGINLSFDNDLLSNAHSNFIGSELNRSGNSEILNVPNFYFGNFFTNDNQLSSNQNQQLSLGDALFDAAGNANYEFPASLGYDQQEQHDILEPPPPPPSTAFSSVGHHSPYMENNENASFHQHQQYQQPHQQQQQQHLTPTLPPLPPRSMLQRSKVRVNLAEAATNKERKNASGLRGSPSINSIEGGHESAIYESNSMSNSESGSQPHSQSQTPKSASRLSSRSNLGSFSLEEVAQTPQTRVRTRANSRLQRASNKPTPGPVGNEPSTSKQDDASPNLTASTKTPTVTTRSKSGRKTLEPQELMELVHIDLPQQSARSKSRAKNKGKDGKKVHECPLCKMAFQRPEHVKRHMISHSSSRPFECPEPNCSKRFNRKDNLNQHLRNIHKREP</sequence>
<dbReference type="GO" id="GO:0005634">
    <property type="term" value="C:nucleus"/>
    <property type="evidence" value="ECO:0007669"/>
    <property type="project" value="TreeGrafter"/>
</dbReference>
<evidence type="ECO:0000256" key="5">
    <source>
        <dbReference type="PROSITE-ProRule" id="PRU00042"/>
    </source>
</evidence>
<dbReference type="AlphaFoldDB" id="A0A2U9R5M0"/>
<dbReference type="PANTHER" id="PTHR24408">
    <property type="entry name" value="ZINC FINGER PROTEIN"/>
    <property type="match status" value="1"/>
</dbReference>
<dbReference type="EMBL" id="CP028775">
    <property type="protein sequence ID" value="AWU76680.1"/>
    <property type="molecule type" value="Genomic_DNA"/>
</dbReference>
<evidence type="ECO:0000256" key="2">
    <source>
        <dbReference type="ARBA" id="ARBA00022737"/>
    </source>
</evidence>
<feature type="compositionally biased region" description="Polar residues" evidence="6">
    <location>
        <begin position="574"/>
        <end position="596"/>
    </location>
</feature>
<evidence type="ECO:0000313" key="9">
    <source>
        <dbReference type="Proteomes" id="UP000249293"/>
    </source>
</evidence>
<feature type="compositionally biased region" description="Polar residues" evidence="6">
    <location>
        <begin position="1"/>
        <end position="23"/>
    </location>
</feature>
<feature type="domain" description="C2H2-type" evidence="7">
    <location>
        <begin position="701"/>
        <end position="728"/>
    </location>
</feature>
<evidence type="ECO:0000256" key="1">
    <source>
        <dbReference type="ARBA" id="ARBA00022723"/>
    </source>
</evidence>
<keyword evidence="4" id="KW-0862">Zinc</keyword>
<feature type="region of interest" description="Disordered" evidence="6">
    <location>
        <begin position="455"/>
        <end position="517"/>
    </location>
</feature>
<organism evidence="8 9">
    <name type="scientific">Pichia kudriavzevii</name>
    <name type="common">Yeast</name>
    <name type="synonym">Issatchenkia orientalis</name>
    <dbReference type="NCBI Taxonomy" id="4909"/>
    <lineage>
        <taxon>Eukaryota</taxon>
        <taxon>Fungi</taxon>
        <taxon>Dikarya</taxon>
        <taxon>Ascomycota</taxon>
        <taxon>Saccharomycotina</taxon>
        <taxon>Pichiomycetes</taxon>
        <taxon>Pichiales</taxon>
        <taxon>Pichiaceae</taxon>
        <taxon>Pichia</taxon>
    </lineage>
</organism>
<evidence type="ECO:0000256" key="6">
    <source>
        <dbReference type="SAM" id="MobiDB-lite"/>
    </source>
</evidence>
<feature type="region of interest" description="Disordered" evidence="6">
    <location>
        <begin position="720"/>
        <end position="758"/>
    </location>
</feature>
<dbReference type="KEGG" id="pkz:C5L36_0C06050"/>
<dbReference type="InterPro" id="IPR013087">
    <property type="entry name" value="Znf_C2H2_type"/>
</dbReference>
<dbReference type="InterPro" id="IPR036236">
    <property type="entry name" value="Znf_C2H2_sf"/>
</dbReference>
<keyword evidence="2" id="KW-0677">Repeat</keyword>
<evidence type="ECO:0000259" key="7">
    <source>
        <dbReference type="PROSITE" id="PS50157"/>
    </source>
</evidence>
<keyword evidence="9" id="KW-1185">Reference proteome</keyword>
<feature type="region of interest" description="Disordered" evidence="6">
    <location>
        <begin position="680"/>
        <end position="699"/>
    </location>
</feature>
<dbReference type="Pfam" id="PF00096">
    <property type="entry name" value="zf-C2H2"/>
    <property type="match status" value="2"/>
</dbReference>
<feature type="compositionally biased region" description="Low complexity" evidence="6">
    <location>
        <begin position="489"/>
        <end position="508"/>
    </location>
</feature>
<dbReference type="VEuPathDB" id="FungiDB:C5L36_0C06050"/>
<dbReference type="GO" id="GO:0000981">
    <property type="term" value="F:DNA-binding transcription factor activity, RNA polymerase II-specific"/>
    <property type="evidence" value="ECO:0007669"/>
    <property type="project" value="TreeGrafter"/>
</dbReference>
<feature type="domain" description="C2H2-type" evidence="7">
    <location>
        <begin position="729"/>
        <end position="758"/>
    </location>
</feature>
<reference evidence="8 9" key="1">
    <citation type="submission" date="2018-06" db="EMBL/GenBank/DDBJ databases">
        <title>Population genomics shows no distinction between pathogenic Candida krusei and environmental Pichia kudriavzevii: One species, four names.</title>
        <authorList>
            <person name="Douglass A.P."/>
            <person name="Offei B."/>
            <person name="Braun-Galleani S."/>
            <person name="Coughlan A.Y."/>
            <person name="Martos A."/>
            <person name="Ortiz-Merino R.A."/>
            <person name="Byrne K.P."/>
            <person name="Wolfe K.H."/>
        </authorList>
    </citation>
    <scope>NUCLEOTIDE SEQUENCE [LARGE SCALE GENOMIC DNA]</scope>
    <source>
        <strain evidence="8 9">CBS573</strain>
    </source>
</reference>
<dbReference type="OrthoDB" id="654211at2759"/>